<evidence type="ECO:0000313" key="1">
    <source>
        <dbReference type="EMBL" id="KAG9228155.1"/>
    </source>
</evidence>
<evidence type="ECO:0000313" key="2">
    <source>
        <dbReference type="Proteomes" id="UP000824998"/>
    </source>
</evidence>
<dbReference type="Proteomes" id="UP000824998">
    <property type="component" value="Unassembled WGS sequence"/>
</dbReference>
<comment type="caution">
    <text evidence="1">The sequence shown here is derived from an EMBL/GenBank/DDBJ whole genome shotgun (WGS) entry which is preliminary data.</text>
</comment>
<proteinExistence type="predicted"/>
<dbReference type="Gene3D" id="2.60.120.650">
    <property type="entry name" value="Cupin"/>
    <property type="match status" value="1"/>
</dbReference>
<protein>
    <recommendedName>
        <fullName evidence="3">JmjC domain-containing protein</fullName>
    </recommendedName>
</protein>
<sequence length="348" mass="39351">MLMLQIFKHASYERVGQTVRKVGAWKETATGSTYYVAKEKSSEDQAQPKRESKEATVNYFRELPEVTKGARKVGKVGKTPRAAANFSFTLKEKGHWGSYTMMQIFPTIECIQGAKPPTFEEIFSKIALERKDIQEVLVAAFQPDHATQKASYAANLQLSSKQKWKMELPADFEHLTMANAKTAIPIGLNLCRNNAIFDFHLVENSNLACLVSGIRFSKVWFFALLTPHNLEIFKRQRKFGNSNQEQNFSDDIERLENLISIIQNPEATIWIPTGVLHATCTVGNGILYGSVFENIDDIHLMARGLSCLFTVSDDKQNSHLVARFKVVVERALEDLKYSVFLAMAFIDK</sequence>
<gene>
    <name evidence="1" type="ORF">BJ875DRAFT_447131</name>
</gene>
<evidence type="ECO:0008006" key="3">
    <source>
        <dbReference type="Google" id="ProtNLM"/>
    </source>
</evidence>
<accession>A0A9P7Y821</accession>
<reference evidence="1" key="1">
    <citation type="journal article" date="2021" name="IMA Fungus">
        <title>Genomic characterization of three marine fungi, including Emericellopsis atlantica sp. nov. with signatures of a generalist lifestyle and marine biomass degradation.</title>
        <authorList>
            <person name="Hagestad O.C."/>
            <person name="Hou L."/>
            <person name="Andersen J.H."/>
            <person name="Hansen E.H."/>
            <person name="Altermark B."/>
            <person name="Li C."/>
            <person name="Kuhnert E."/>
            <person name="Cox R.J."/>
            <person name="Crous P.W."/>
            <person name="Spatafora J.W."/>
            <person name="Lail K."/>
            <person name="Amirebrahimi M."/>
            <person name="Lipzen A."/>
            <person name="Pangilinan J."/>
            <person name="Andreopoulos W."/>
            <person name="Hayes R.D."/>
            <person name="Ng V."/>
            <person name="Grigoriev I.V."/>
            <person name="Jackson S.A."/>
            <person name="Sutton T.D.S."/>
            <person name="Dobson A.D.W."/>
            <person name="Rama T."/>
        </authorList>
    </citation>
    <scope>NUCLEOTIDE SEQUENCE</scope>
    <source>
        <strain evidence="1">TRa018bII</strain>
    </source>
</reference>
<keyword evidence="2" id="KW-1185">Reference proteome</keyword>
<dbReference type="AlphaFoldDB" id="A0A9P7Y821"/>
<organism evidence="1 2">
    <name type="scientific">Amylocarpus encephaloides</name>
    <dbReference type="NCBI Taxonomy" id="45428"/>
    <lineage>
        <taxon>Eukaryota</taxon>
        <taxon>Fungi</taxon>
        <taxon>Dikarya</taxon>
        <taxon>Ascomycota</taxon>
        <taxon>Pezizomycotina</taxon>
        <taxon>Leotiomycetes</taxon>
        <taxon>Helotiales</taxon>
        <taxon>Helotiales incertae sedis</taxon>
        <taxon>Amylocarpus</taxon>
    </lineage>
</organism>
<name>A0A9P7Y821_9HELO</name>
<dbReference type="EMBL" id="MU252041">
    <property type="protein sequence ID" value="KAG9228155.1"/>
    <property type="molecule type" value="Genomic_DNA"/>
</dbReference>